<dbReference type="FunCoup" id="A0A2J6STH1">
    <property type="interactions" value="755"/>
</dbReference>
<dbReference type="InParanoid" id="A0A2J6STH1"/>
<feature type="domain" description="Flavodoxin-like" evidence="11">
    <location>
        <begin position="14"/>
        <end position="158"/>
    </location>
</feature>
<dbReference type="Proteomes" id="UP000235371">
    <property type="component" value="Unassembled WGS sequence"/>
</dbReference>
<dbReference type="Pfam" id="PF00258">
    <property type="entry name" value="Flavodoxin_1"/>
    <property type="match status" value="1"/>
</dbReference>
<dbReference type="InterPro" id="IPR017927">
    <property type="entry name" value="FAD-bd_FR_type"/>
</dbReference>
<keyword evidence="4 9" id="KW-0285">Flavoprotein</keyword>
<dbReference type="Pfam" id="PF00667">
    <property type="entry name" value="FAD_binding_1"/>
    <property type="match status" value="1"/>
</dbReference>
<keyword evidence="3 9" id="KW-0963">Cytoplasm</keyword>
<evidence type="ECO:0000256" key="7">
    <source>
        <dbReference type="ARBA" id="ARBA00022857"/>
    </source>
</evidence>
<feature type="binding site" evidence="9">
    <location>
        <begin position="598"/>
        <end position="599"/>
    </location>
    <ligand>
        <name>NADP(+)</name>
        <dbReference type="ChEBI" id="CHEBI:58349"/>
    </ligand>
</feature>
<comment type="caution">
    <text evidence="9">Lacks conserved residue(s) required for the propagation of feature annotation.</text>
</comment>
<dbReference type="GO" id="GO:0160246">
    <property type="term" value="F:NADPH-iron-sulfur [2Fe-2S] protein oxidoreductase activity"/>
    <property type="evidence" value="ECO:0007669"/>
    <property type="project" value="InterPro"/>
</dbReference>
<feature type="binding site" evidence="9">
    <location>
        <begin position="105"/>
        <end position="114"/>
    </location>
    <ligand>
        <name>FMN</name>
        <dbReference type="ChEBI" id="CHEBI:58210"/>
    </ligand>
</feature>
<evidence type="ECO:0000259" key="12">
    <source>
        <dbReference type="PROSITE" id="PS51384"/>
    </source>
</evidence>
<evidence type="ECO:0000256" key="6">
    <source>
        <dbReference type="ARBA" id="ARBA00022827"/>
    </source>
</evidence>
<dbReference type="InterPro" id="IPR001709">
    <property type="entry name" value="Flavoprot_Pyr_Nucl_cyt_Rdtase"/>
</dbReference>
<dbReference type="Gene3D" id="3.40.50.80">
    <property type="entry name" value="Nucleotide-binding domain of ferredoxin-NADP reductase (FNR) module"/>
    <property type="match status" value="1"/>
</dbReference>
<dbReference type="PANTHER" id="PTHR19384:SF10">
    <property type="entry name" value="NADPH-DEPENDENT DIFLAVIN OXIDOREDUCTASE 1"/>
    <property type="match status" value="1"/>
</dbReference>
<evidence type="ECO:0000313" key="13">
    <source>
        <dbReference type="EMBL" id="PMD54042.1"/>
    </source>
</evidence>
<comment type="function">
    <text evidence="9">NADPH-dependent reductase which is a central component of the cytosolic iron-sulfur (Fe-S) protein assembly (CIA) machinery. Transfers electrons from NADPH via its FAD and FMN prosthetic groups to the [2Fe-2S] cluster of DRE2, another key component of the CIA machinery. In turn, this reduced cluster provides electrons for assembly of cytosolic iron-sulfur cluster proteins. Positively controls H(2)O(2)-induced cell death.</text>
</comment>
<comment type="subcellular location">
    <subcellularLocation>
        <location evidence="9">Cytoplasm</location>
    </subcellularLocation>
    <subcellularLocation>
        <location evidence="9">Mitochondrion</location>
    </subcellularLocation>
    <text evidence="9">Relocalizes to mitochondria after H(2)O(2) exposure.</text>
</comment>
<feature type="binding site" evidence="9">
    <location>
        <begin position="604"/>
        <end position="608"/>
    </location>
    <ligand>
        <name>NADP(+)</name>
        <dbReference type="ChEBI" id="CHEBI:58349"/>
    </ligand>
</feature>
<dbReference type="GO" id="GO:0016651">
    <property type="term" value="F:oxidoreductase activity, acting on NAD(P)H"/>
    <property type="evidence" value="ECO:0007669"/>
    <property type="project" value="UniProtKB-UniRule"/>
</dbReference>
<evidence type="ECO:0000313" key="14">
    <source>
        <dbReference type="Proteomes" id="UP000235371"/>
    </source>
</evidence>
<keyword evidence="6 9" id="KW-0274">FAD</keyword>
<organism evidence="13 14">
    <name type="scientific">Hyaloscypha bicolor E</name>
    <dbReference type="NCBI Taxonomy" id="1095630"/>
    <lineage>
        <taxon>Eukaryota</taxon>
        <taxon>Fungi</taxon>
        <taxon>Dikarya</taxon>
        <taxon>Ascomycota</taxon>
        <taxon>Pezizomycotina</taxon>
        <taxon>Leotiomycetes</taxon>
        <taxon>Helotiales</taxon>
        <taxon>Hyaloscyphaceae</taxon>
        <taxon>Hyaloscypha</taxon>
        <taxon>Hyaloscypha bicolor</taxon>
    </lineage>
</organism>
<feature type="domain" description="FAD-binding FR-type" evidence="12">
    <location>
        <begin position="270"/>
        <end position="523"/>
    </location>
</feature>
<feature type="binding site" evidence="9">
    <location>
        <position position="539"/>
    </location>
    <ligand>
        <name>NADP(+)</name>
        <dbReference type="ChEBI" id="CHEBI:58349"/>
    </ligand>
</feature>
<comment type="cofactor">
    <cofactor evidence="2 9">
        <name>FAD</name>
        <dbReference type="ChEBI" id="CHEBI:57692"/>
    </cofactor>
</comment>
<dbReference type="AlphaFoldDB" id="A0A2J6STH1"/>
<dbReference type="InterPro" id="IPR001433">
    <property type="entry name" value="OxRdtase_FAD/NAD-bd"/>
</dbReference>
<dbReference type="SUPFAM" id="SSF52343">
    <property type="entry name" value="Ferredoxin reductase-like, C-terminal NADP-linked domain"/>
    <property type="match status" value="1"/>
</dbReference>
<dbReference type="PROSITE" id="PS51384">
    <property type="entry name" value="FAD_FR"/>
    <property type="match status" value="1"/>
</dbReference>
<feature type="binding site" evidence="9">
    <location>
        <begin position="20"/>
        <end position="25"/>
    </location>
    <ligand>
        <name>FMN</name>
        <dbReference type="ChEBI" id="CHEBI:58210"/>
    </ligand>
</feature>
<dbReference type="GO" id="GO:0005739">
    <property type="term" value="C:mitochondrion"/>
    <property type="evidence" value="ECO:0007669"/>
    <property type="project" value="UniProtKB-SubCell"/>
</dbReference>
<comment type="similarity">
    <text evidence="9">In the C-terminal section; belongs to the flavoprotein pyridine nucleotide cytochrome reductase family.</text>
</comment>
<dbReference type="STRING" id="1095630.A0A2J6STH1"/>
<gene>
    <name evidence="9" type="primary">TAH18</name>
    <name evidence="13" type="ORF">K444DRAFT_598432</name>
</gene>
<dbReference type="FunFam" id="3.40.50.360:FF:000015">
    <property type="entry name" value="NADPH-dependent diflavin oxidoreductase 1"/>
    <property type="match status" value="1"/>
</dbReference>
<evidence type="ECO:0000256" key="5">
    <source>
        <dbReference type="ARBA" id="ARBA00022643"/>
    </source>
</evidence>
<keyword evidence="8 9" id="KW-0560">Oxidoreductase</keyword>
<dbReference type="InterPro" id="IPR028879">
    <property type="entry name" value="NDOR1"/>
</dbReference>
<dbReference type="InterPro" id="IPR017938">
    <property type="entry name" value="Riboflavin_synthase-like_b-brl"/>
</dbReference>
<dbReference type="PRINTS" id="PR00371">
    <property type="entry name" value="FPNCR"/>
</dbReference>
<dbReference type="OrthoDB" id="1856718at2759"/>
<evidence type="ECO:0000256" key="2">
    <source>
        <dbReference type="ARBA" id="ARBA00001974"/>
    </source>
</evidence>
<accession>A0A2J6STH1</accession>
<keyword evidence="9" id="KW-0496">Mitochondrion</keyword>
<protein>
    <recommendedName>
        <fullName evidence="9">NADPH-dependent diflavin oxidoreductase 1</fullName>
        <ecNumber evidence="9">1.18.1.-</ecNumber>
    </recommendedName>
    <alternativeName>
        <fullName evidence="9">NADPH-dependent FMN and FAD-containing oxidoreductase</fullName>
    </alternativeName>
</protein>
<dbReference type="InterPro" id="IPR029039">
    <property type="entry name" value="Flavoprotein-like_sf"/>
</dbReference>
<feature type="binding site" evidence="9">
    <location>
        <position position="424"/>
    </location>
    <ligand>
        <name>FAD</name>
        <dbReference type="ChEBI" id="CHEBI:57692"/>
    </ligand>
</feature>
<comment type="subunit">
    <text evidence="9">Interacts with DRE2; as part of the cytosolic iron-sulfur (Fe-S) protein assembly (CIA) machinery.</text>
</comment>
<feature type="binding site" evidence="9">
    <location>
        <position position="140"/>
    </location>
    <ligand>
        <name>FMN</name>
        <dbReference type="ChEBI" id="CHEBI:58210"/>
    </ligand>
</feature>
<evidence type="ECO:0000256" key="8">
    <source>
        <dbReference type="ARBA" id="ARBA00023002"/>
    </source>
</evidence>
<dbReference type="FunFam" id="1.20.990.10:FF:000013">
    <property type="entry name" value="NADPH-dependent diflavin oxidoreductase 1"/>
    <property type="match status" value="1"/>
</dbReference>
<dbReference type="InterPro" id="IPR008254">
    <property type="entry name" value="Flavodoxin/NO_synth"/>
</dbReference>
<feature type="binding site" evidence="9">
    <location>
        <position position="682"/>
    </location>
    <ligand>
        <name>FAD</name>
        <dbReference type="ChEBI" id="CHEBI:57692"/>
    </ligand>
</feature>
<comment type="catalytic activity">
    <reaction evidence="9">
        <text>2 oxidized [2Fe-2S]-[protein] + NADPH = 2 reduced [2Fe-2S]-[protein] + NADP(+) + H(+)</text>
        <dbReference type="Rhea" id="RHEA:67716"/>
        <dbReference type="Rhea" id="RHEA-COMP:17327"/>
        <dbReference type="Rhea" id="RHEA-COMP:17328"/>
        <dbReference type="ChEBI" id="CHEBI:15378"/>
        <dbReference type="ChEBI" id="CHEBI:33737"/>
        <dbReference type="ChEBI" id="CHEBI:33738"/>
        <dbReference type="ChEBI" id="CHEBI:57783"/>
        <dbReference type="ChEBI" id="CHEBI:58349"/>
    </reaction>
</comment>
<dbReference type="PRINTS" id="PR00369">
    <property type="entry name" value="FLAVODOXIN"/>
</dbReference>
<dbReference type="SUPFAM" id="SSF52218">
    <property type="entry name" value="Flavoproteins"/>
    <property type="match status" value="1"/>
</dbReference>
<dbReference type="PANTHER" id="PTHR19384">
    <property type="entry name" value="NITRIC OXIDE SYNTHASE-RELATED"/>
    <property type="match status" value="1"/>
</dbReference>
<comment type="similarity">
    <text evidence="9">Belongs to the NADPH-dependent diflavin oxidoreductase NDOR1 family.</text>
</comment>
<keyword evidence="5 9" id="KW-0288">FMN</keyword>
<comment type="similarity">
    <text evidence="9">In the N-terminal section; belongs to the flavodoxin family.</text>
</comment>
<dbReference type="GO" id="GO:0010181">
    <property type="term" value="F:FMN binding"/>
    <property type="evidence" value="ECO:0007669"/>
    <property type="project" value="UniProtKB-UniRule"/>
</dbReference>
<keyword evidence="14" id="KW-1185">Reference proteome</keyword>
<evidence type="ECO:0000256" key="4">
    <source>
        <dbReference type="ARBA" id="ARBA00022630"/>
    </source>
</evidence>
<name>A0A2J6STH1_9HELO</name>
<feature type="binding site" evidence="9">
    <location>
        <begin position="454"/>
        <end position="457"/>
    </location>
    <ligand>
        <name>FAD</name>
        <dbReference type="ChEBI" id="CHEBI:57692"/>
    </ligand>
</feature>
<comment type="cofactor">
    <cofactor evidence="1 9">
        <name>FMN</name>
        <dbReference type="ChEBI" id="CHEBI:58210"/>
    </cofactor>
</comment>
<dbReference type="SUPFAM" id="SSF63380">
    <property type="entry name" value="Riboflavin synthase domain-like"/>
    <property type="match status" value="1"/>
</dbReference>
<proteinExistence type="inferred from homology"/>
<dbReference type="InterPro" id="IPR023173">
    <property type="entry name" value="NADPH_Cyt_P450_Rdtase_alpha"/>
</dbReference>
<dbReference type="InterPro" id="IPR039261">
    <property type="entry name" value="FNR_nucleotide-bd"/>
</dbReference>
<evidence type="ECO:0000256" key="1">
    <source>
        <dbReference type="ARBA" id="ARBA00001917"/>
    </source>
</evidence>
<evidence type="ECO:0000256" key="3">
    <source>
        <dbReference type="ARBA" id="ARBA00022490"/>
    </source>
</evidence>
<dbReference type="GO" id="GO:0005829">
    <property type="term" value="C:cytosol"/>
    <property type="evidence" value="ECO:0007669"/>
    <property type="project" value="TreeGrafter"/>
</dbReference>
<feature type="binding site" evidence="9">
    <location>
        <begin position="495"/>
        <end position="498"/>
    </location>
    <ligand>
        <name>FAD</name>
        <dbReference type="ChEBI" id="CHEBI:57692"/>
    </ligand>
</feature>
<feature type="binding site" evidence="9">
    <location>
        <begin position="67"/>
        <end position="70"/>
    </location>
    <ligand>
        <name>FMN</name>
        <dbReference type="ChEBI" id="CHEBI:58210"/>
    </ligand>
</feature>
<dbReference type="EC" id="1.18.1.-" evidence="9"/>
<dbReference type="EMBL" id="KZ613866">
    <property type="protein sequence ID" value="PMD54042.1"/>
    <property type="molecule type" value="Genomic_DNA"/>
</dbReference>
<evidence type="ECO:0000256" key="9">
    <source>
        <dbReference type="HAMAP-Rule" id="MF_03178"/>
    </source>
</evidence>
<dbReference type="GO" id="GO:0005634">
    <property type="term" value="C:nucleus"/>
    <property type="evidence" value="ECO:0007669"/>
    <property type="project" value="UniProtKB-ARBA"/>
</dbReference>
<dbReference type="PROSITE" id="PS50902">
    <property type="entry name" value="FLAVODOXIN_LIKE"/>
    <property type="match status" value="1"/>
</dbReference>
<feature type="region of interest" description="Disordered" evidence="10">
    <location>
        <begin position="203"/>
        <end position="223"/>
    </location>
</feature>
<keyword evidence="7 9" id="KW-0521">NADP</keyword>
<reference evidence="13 14" key="1">
    <citation type="submission" date="2016-04" db="EMBL/GenBank/DDBJ databases">
        <title>A degradative enzymes factory behind the ericoid mycorrhizal symbiosis.</title>
        <authorList>
            <consortium name="DOE Joint Genome Institute"/>
            <person name="Martino E."/>
            <person name="Morin E."/>
            <person name="Grelet G."/>
            <person name="Kuo A."/>
            <person name="Kohler A."/>
            <person name="Daghino S."/>
            <person name="Barry K."/>
            <person name="Choi C."/>
            <person name="Cichocki N."/>
            <person name="Clum A."/>
            <person name="Copeland A."/>
            <person name="Hainaut M."/>
            <person name="Haridas S."/>
            <person name="Labutti K."/>
            <person name="Lindquist E."/>
            <person name="Lipzen A."/>
            <person name="Khouja H.-R."/>
            <person name="Murat C."/>
            <person name="Ohm R."/>
            <person name="Olson A."/>
            <person name="Spatafora J."/>
            <person name="Veneault-Fourrey C."/>
            <person name="Henrissat B."/>
            <person name="Grigoriev I."/>
            <person name="Martin F."/>
            <person name="Perotto S."/>
        </authorList>
    </citation>
    <scope>NUCLEOTIDE SEQUENCE [LARGE SCALE GENOMIC DNA]</scope>
    <source>
        <strain evidence="13 14">E</strain>
    </source>
</reference>
<dbReference type="GO" id="GO:0050660">
    <property type="term" value="F:flavin adenine dinucleotide binding"/>
    <property type="evidence" value="ECO:0007669"/>
    <property type="project" value="UniProtKB-UniRule"/>
</dbReference>
<dbReference type="Gene3D" id="1.20.990.10">
    <property type="entry name" value="NADPH-cytochrome p450 Reductase, Chain A, domain 3"/>
    <property type="match status" value="1"/>
</dbReference>
<evidence type="ECO:0000259" key="11">
    <source>
        <dbReference type="PROSITE" id="PS50902"/>
    </source>
</evidence>
<dbReference type="InterPro" id="IPR001094">
    <property type="entry name" value="Flavdoxin-like"/>
</dbReference>
<dbReference type="Pfam" id="PF00175">
    <property type="entry name" value="NAD_binding_1"/>
    <property type="match status" value="1"/>
</dbReference>
<dbReference type="GO" id="GO:0016226">
    <property type="term" value="P:iron-sulfur cluster assembly"/>
    <property type="evidence" value="ECO:0007669"/>
    <property type="project" value="UniProtKB-UniRule"/>
</dbReference>
<sequence length="682" mass="78111">MTDSPKGQRHDRNALILYGSETGNSQDAAEELGRVTERLHFVTRVSEMDLVEINTLLKHTVVVFVISTTGQGEFPKNAQKFWKSLLRKRLPPGCLNHVSFTTFGLGDSSYPKYNFSARKLHKRLEQLGAKEIYPRGEGDEQHPEGIDGTFLSWSVDLGKHLLSSYPLPEGVTPIPSDVLLPPKITLEILEELVPSSTTSESIQKLSKMGLHQPQASDNQAPGAEPRALMVYEPPVEREPPTPCEQIKDHLPGLDQPRESNFPPEDQLPFPDPSEVELVGNRRITPDTHWQDVRELTFIMSADFTYEPGETCTIFPKNFPEDVQALIDLQGWNGIADKPLRVQPEWPNYYLDEYLVPMAPGLYPLPRTTLRQLLTHNLDITAIPKRHFFELLAHHTNDHTHKERLLEFCNPAFTDEFYDYTTRPRRSILEVLQDFPSVKIPWKWATNYFPVIRGRAYSIASAGKLSEYMEDRRFIQFQIIVALVKYRTVLKKVRQGLCSRYLASLPIGTDLHVKFTVSEKFYEKARLFPKNPLILIAPGTGLAPCRALVWDREHLHLESKKSVGKSYLFYGGRNKDADFFYSNEWQYRGLQVEVFTAFSRDQEEKIYVQDIIRQNGKLIEHLIRTQGAIIYVCGSSGKMPKAVKEALIDVCTQHCPEPKKSREEMETVFERLSKLGGYIQETW</sequence>
<dbReference type="HAMAP" id="MF_03178">
    <property type="entry name" value="NDOR1"/>
    <property type="match status" value="1"/>
</dbReference>
<evidence type="ECO:0000256" key="10">
    <source>
        <dbReference type="SAM" id="MobiDB-lite"/>
    </source>
</evidence>
<dbReference type="GO" id="GO:0050661">
    <property type="term" value="F:NADP binding"/>
    <property type="evidence" value="ECO:0007669"/>
    <property type="project" value="UniProtKB-UniRule"/>
</dbReference>
<dbReference type="Gene3D" id="2.40.30.10">
    <property type="entry name" value="Translation factors"/>
    <property type="match status" value="1"/>
</dbReference>
<dbReference type="InterPro" id="IPR003097">
    <property type="entry name" value="CysJ-like_FAD-binding"/>
</dbReference>
<dbReference type="Gene3D" id="3.40.50.360">
    <property type="match status" value="1"/>
</dbReference>